<evidence type="ECO:0000313" key="2">
    <source>
        <dbReference type="Proteomes" id="UP000177798"/>
    </source>
</evidence>
<evidence type="ECO:0000313" key="1">
    <source>
        <dbReference type="EMBL" id="APA05578.1"/>
    </source>
</evidence>
<dbReference type="VEuPathDB" id="FungiDB:sscle_01g003480"/>
<gene>
    <name evidence="1" type="ORF">sscle_01g003480</name>
</gene>
<organism evidence="1 2">
    <name type="scientific">Sclerotinia sclerotiorum (strain ATCC 18683 / 1980 / Ss-1)</name>
    <name type="common">White mold</name>
    <name type="synonym">Whetzelinia sclerotiorum</name>
    <dbReference type="NCBI Taxonomy" id="665079"/>
    <lineage>
        <taxon>Eukaryota</taxon>
        <taxon>Fungi</taxon>
        <taxon>Dikarya</taxon>
        <taxon>Ascomycota</taxon>
        <taxon>Pezizomycotina</taxon>
        <taxon>Leotiomycetes</taxon>
        <taxon>Helotiales</taxon>
        <taxon>Sclerotiniaceae</taxon>
        <taxon>Sclerotinia</taxon>
    </lineage>
</organism>
<dbReference type="Proteomes" id="UP000177798">
    <property type="component" value="Chromosome 1"/>
</dbReference>
<name>A0A1D9PS71_SCLS1</name>
<accession>A0A1D9PS71</accession>
<proteinExistence type="predicted"/>
<dbReference type="AlphaFoldDB" id="A0A1D9PS71"/>
<sequence>MECETLLGAENNSFCKWFSLQANATPNHEAHSGITPGTASAYQVPRSRAKGRRPFEFRTSNFDIRKQRNAASSRAGFATDNSSAGLPKAVIYCVTKFRSYSTTNLRKSLLRIASYRGRGLLDHCQQTRGTDWKIMKMALICEPEVNTFARSRGPYCRCEEGCLSTGTMVPD</sequence>
<dbReference type="EMBL" id="CP017814">
    <property type="protein sequence ID" value="APA05578.1"/>
    <property type="molecule type" value="Genomic_DNA"/>
</dbReference>
<protein>
    <submittedName>
        <fullName evidence="1">Uncharacterized protein</fullName>
    </submittedName>
</protein>
<reference evidence="2" key="1">
    <citation type="journal article" date="2017" name="Genome Biol. Evol.">
        <title>The complete genome sequence of the phytopathogenic fungus Sclerotinia sclerotiorum reveals insights into the genome architecture of broad host range pathogens.</title>
        <authorList>
            <person name="Derbyshire M."/>
            <person name="Denton-Giles M."/>
            <person name="Hegedus D."/>
            <person name="Seifbarghy S."/>
            <person name="Rollins J."/>
            <person name="van Kan J."/>
            <person name="Seidl M.F."/>
            <person name="Faino L."/>
            <person name="Mbengue M."/>
            <person name="Navaud O."/>
            <person name="Raffaele S."/>
            <person name="Hammond-Kosack K."/>
            <person name="Heard S."/>
            <person name="Oliver R."/>
        </authorList>
    </citation>
    <scope>NUCLEOTIDE SEQUENCE [LARGE SCALE GENOMIC DNA]</scope>
    <source>
        <strain evidence="2">ATCC 18683 / 1980 / Ss-1</strain>
    </source>
</reference>